<evidence type="ECO:0000256" key="7">
    <source>
        <dbReference type="ARBA" id="ARBA00022989"/>
    </source>
</evidence>
<evidence type="ECO:0000256" key="6">
    <source>
        <dbReference type="ARBA" id="ARBA00022824"/>
    </source>
</evidence>
<keyword evidence="11" id="KW-0732">Signal</keyword>
<dbReference type="Pfam" id="PF03901">
    <property type="entry name" value="Glyco_transf_22"/>
    <property type="match status" value="1"/>
</dbReference>
<evidence type="ECO:0000256" key="9">
    <source>
        <dbReference type="ARBA" id="ARBA00024708"/>
    </source>
</evidence>
<dbReference type="GO" id="GO:0006506">
    <property type="term" value="P:GPI anchor biosynthetic process"/>
    <property type="evidence" value="ECO:0007669"/>
    <property type="project" value="TreeGrafter"/>
</dbReference>
<evidence type="ECO:0000256" key="11">
    <source>
        <dbReference type="SAM" id="SignalP"/>
    </source>
</evidence>
<keyword evidence="3 10" id="KW-0328">Glycosyltransferase</keyword>
<dbReference type="GO" id="GO:0005789">
    <property type="term" value="C:endoplasmic reticulum membrane"/>
    <property type="evidence" value="ECO:0007669"/>
    <property type="project" value="UniProtKB-SubCell"/>
</dbReference>
<keyword evidence="5 10" id="KW-0812">Transmembrane</keyword>
<sequence length="564" mass="64306">MDLRIVQLALSIRITIALLTRTFFQPDEYFQSLEPAHHIVFGYGHLTWEWMAPQPIRSIIYPAINIPVYYFLKLSGLSETWKIGDILLIACPKILHGCLAACTDIFMGKIARSVLGSDYISTAVFLSLTSFFNAIALSRSLSNSLETSLTVIAFAYYPWDASSKLSPQLIFNRYFNSFSIYVKLIIFSALACIIRSTNAVIWLYLYANLLWSVRQHRRILYIFAREISLSASLAILFMLAIDSLYYNKLTLIPLNFLKTNLSSVSLFYGTNPWHYYISQAIPILLTTALPFTLHGIWATITSKSPRNTPLKTMLATIIWTVAIYSLAGHKEWRFLHPTLPLLYIFATKSIVDSFRLKLPRKQNLPKKYLGFLLATAPVSAYVILFYCSAPISVMSYIRSIPKGQLNQTTIGVLMPCHSIPGHAYIHRELLAHGRMWALGCEPPLEHQDLSTYKDQTNVFYASPVSYLQKYFPKHVNINFPFSEYPATLPGASSSPLIVDSFGKIAYPWKHEWPTHLIFFGDLLREEGILDTLGMQGYQEVWKAGREWEGEGKRKGGVRVWKWSQ</sequence>
<dbReference type="InterPro" id="IPR005599">
    <property type="entry name" value="GPI_mannosylTrfase"/>
</dbReference>
<evidence type="ECO:0000256" key="10">
    <source>
        <dbReference type="RuleBase" id="RU363075"/>
    </source>
</evidence>
<organism evidence="12 13">
    <name type="scientific">Pholiota conissans</name>
    <dbReference type="NCBI Taxonomy" id="109636"/>
    <lineage>
        <taxon>Eukaryota</taxon>
        <taxon>Fungi</taxon>
        <taxon>Dikarya</taxon>
        <taxon>Basidiomycota</taxon>
        <taxon>Agaricomycotina</taxon>
        <taxon>Agaricomycetes</taxon>
        <taxon>Agaricomycetidae</taxon>
        <taxon>Agaricales</taxon>
        <taxon>Agaricineae</taxon>
        <taxon>Strophariaceae</taxon>
        <taxon>Pholiota</taxon>
    </lineage>
</organism>
<comment type="similarity">
    <text evidence="2">Belongs to the glycosyltransferase 22 family. PIGB subfamily.</text>
</comment>
<evidence type="ECO:0000313" key="12">
    <source>
        <dbReference type="EMBL" id="KAF9484713.1"/>
    </source>
</evidence>
<evidence type="ECO:0000256" key="8">
    <source>
        <dbReference type="ARBA" id="ARBA00023136"/>
    </source>
</evidence>
<reference evidence="12" key="1">
    <citation type="submission" date="2020-11" db="EMBL/GenBank/DDBJ databases">
        <authorList>
            <consortium name="DOE Joint Genome Institute"/>
            <person name="Ahrendt S."/>
            <person name="Riley R."/>
            <person name="Andreopoulos W."/>
            <person name="Labutti K."/>
            <person name="Pangilinan J."/>
            <person name="Ruiz-Duenas F.J."/>
            <person name="Barrasa J.M."/>
            <person name="Sanchez-Garcia M."/>
            <person name="Camarero S."/>
            <person name="Miyauchi S."/>
            <person name="Serrano A."/>
            <person name="Linde D."/>
            <person name="Babiker R."/>
            <person name="Drula E."/>
            <person name="Ayuso-Fernandez I."/>
            <person name="Pacheco R."/>
            <person name="Padilla G."/>
            <person name="Ferreira P."/>
            <person name="Barriuso J."/>
            <person name="Kellner H."/>
            <person name="Castanera R."/>
            <person name="Alfaro M."/>
            <person name="Ramirez L."/>
            <person name="Pisabarro A.G."/>
            <person name="Kuo A."/>
            <person name="Tritt A."/>
            <person name="Lipzen A."/>
            <person name="He G."/>
            <person name="Yan M."/>
            <person name="Ng V."/>
            <person name="Cullen D."/>
            <person name="Martin F."/>
            <person name="Rosso M.-N."/>
            <person name="Henrissat B."/>
            <person name="Hibbett D."/>
            <person name="Martinez A.T."/>
            <person name="Grigoriev I.V."/>
        </authorList>
    </citation>
    <scope>NUCLEOTIDE SEQUENCE</scope>
    <source>
        <strain evidence="12">CIRM-BRFM 674</strain>
    </source>
</reference>
<proteinExistence type="inferred from homology"/>
<dbReference type="EC" id="2.4.1.-" evidence="10"/>
<feature type="transmembrane region" description="Helical" evidence="10">
    <location>
        <begin position="219"/>
        <end position="241"/>
    </location>
</feature>
<evidence type="ECO:0000256" key="3">
    <source>
        <dbReference type="ARBA" id="ARBA00022676"/>
    </source>
</evidence>
<evidence type="ECO:0000256" key="2">
    <source>
        <dbReference type="ARBA" id="ARBA00006065"/>
    </source>
</evidence>
<comment type="function">
    <text evidence="9">Mannosyltransferase involved in glycosylphosphatidylinositol-anchor biosynthesis. Transfers the third mannose to Man2-GlcN-acyl-PI during GPI precursor assembly.</text>
</comment>
<feature type="transmembrane region" description="Helical" evidence="10">
    <location>
        <begin position="273"/>
        <end position="298"/>
    </location>
</feature>
<dbReference type="AlphaFoldDB" id="A0A9P5ZAZ1"/>
<feature type="chain" id="PRO_5040469433" description="Mannosyltransferase" evidence="11">
    <location>
        <begin position="18"/>
        <end position="564"/>
    </location>
</feature>
<gene>
    <name evidence="12" type="ORF">BDN70DRAFT_797223</name>
</gene>
<accession>A0A9P5ZAZ1</accession>
<keyword evidence="7 10" id="KW-1133">Transmembrane helix</keyword>
<comment type="caution">
    <text evidence="12">The sequence shown here is derived from an EMBL/GenBank/DDBJ whole genome shotgun (WGS) entry which is preliminary data.</text>
</comment>
<evidence type="ECO:0000256" key="1">
    <source>
        <dbReference type="ARBA" id="ARBA00004477"/>
    </source>
</evidence>
<dbReference type="EMBL" id="MU155141">
    <property type="protein sequence ID" value="KAF9484713.1"/>
    <property type="molecule type" value="Genomic_DNA"/>
</dbReference>
<keyword evidence="13" id="KW-1185">Reference proteome</keyword>
<evidence type="ECO:0000256" key="4">
    <source>
        <dbReference type="ARBA" id="ARBA00022679"/>
    </source>
</evidence>
<feature type="transmembrane region" description="Helical" evidence="10">
    <location>
        <begin position="180"/>
        <end position="207"/>
    </location>
</feature>
<feature type="transmembrane region" description="Helical" evidence="10">
    <location>
        <begin position="368"/>
        <end position="386"/>
    </location>
</feature>
<dbReference type="GO" id="GO:0000026">
    <property type="term" value="F:alpha-1,2-mannosyltransferase activity"/>
    <property type="evidence" value="ECO:0007669"/>
    <property type="project" value="TreeGrafter"/>
</dbReference>
<comment type="subcellular location">
    <subcellularLocation>
        <location evidence="1 10">Endoplasmic reticulum membrane</location>
        <topology evidence="1 10">Multi-pass membrane protein</topology>
    </subcellularLocation>
</comment>
<evidence type="ECO:0000256" key="5">
    <source>
        <dbReference type="ARBA" id="ARBA00022692"/>
    </source>
</evidence>
<evidence type="ECO:0000313" key="13">
    <source>
        <dbReference type="Proteomes" id="UP000807469"/>
    </source>
</evidence>
<keyword evidence="4" id="KW-0808">Transferase</keyword>
<name>A0A9P5ZAZ1_9AGAR</name>
<feature type="signal peptide" evidence="11">
    <location>
        <begin position="1"/>
        <end position="17"/>
    </location>
</feature>
<dbReference type="PANTHER" id="PTHR22760:SF4">
    <property type="entry name" value="GPI MANNOSYLTRANSFERASE 3"/>
    <property type="match status" value="1"/>
</dbReference>
<protein>
    <recommendedName>
        <fullName evidence="10">Mannosyltransferase</fullName>
        <ecNumber evidence="10">2.4.1.-</ecNumber>
    </recommendedName>
</protein>
<keyword evidence="6 10" id="KW-0256">Endoplasmic reticulum</keyword>
<dbReference type="PANTHER" id="PTHR22760">
    <property type="entry name" value="GLYCOSYLTRANSFERASE"/>
    <property type="match status" value="1"/>
</dbReference>
<dbReference type="OrthoDB" id="416834at2759"/>
<keyword evidence="8 10" id="KW-0472">Membrane</keyword>
<dbReference type="Proteomes" id="UP000807469">
    <property type="component" value="Unassembled WGS sequence"/>
</dbReference>
<feature type="transmembrane region" description="Helical" evidence="10">
    <location>
        <begin position="119"/>
        <end position="137"/>
    </location>
</feature>